<evidence type="ECO:0000313" key="3">
    <source>
        <dbReference type="Proteomes" id="UP000438914"/>
    </source>
</evidence>
<accession>A0A7K0KEF4</accession>
<feature type="transmembrane region" description="Helical" evidence="1">
    <location>
        <begin position="12"/>
        <end position="42"/>
    </location>
</feature>
<dbReference type="RefSeq" id="WP_154533438.1">
    <property type="nucleotide sequence ID" value="NZ_VUNG01000006.1"/>
</dbReference>
<dbReference type="EMBL" id="VUNG01000006">
    <property type="protein sequence ID" value="MST83855.1"/>
    <property type="molecule type" value="Genomic_DNA"/>
</dbReference>
<sequence>MKWKLKIDWRKVVLFLVISAGLLYLTRSVLMAAGVIMLLFVVDSLISDWEYRRKTHELFKDIREQQEQKTKEKQSDADRRH</sequence>
<gene>
    <name evidence="2" type="ORF">FYJ73_04065</name>
</gene>
<reference evidence="2 3" key="1">
    <citation type="submission" date="2019-08" db="EMBL/GenBank/DDBJ databases">
        <title>In-depth cultivation of the pig gut microbiome towards novel bacterial diversity and tailored functional studies.</title>
        <authorList>
            <person name="Wylensek D."/>
            <person name="Hitch T.C.A."/>
            <person name="Clavel T."/>
        </authorList>
    </citation>
    <scope>NUCLEOTIDE SEQUENCE [LARGE SCALE GENOMIC DNA]</scope>
    <source>
        <strain evidence="2 3">LKV-178-WT-2A</strain>
    </source>
</reference>
<evidence type="ECO:0000313" key="2">
    <source>
        <dbReference type="EMBL" id="MST83855.1"/>
    </source>
</evidence>
<name>A0A7K0KEF4_9BACT</name>
<comment type="caution">
    <text evidence="2">The sequence shown here is derived from an EMBL/GenBank/DDBJ whole genome shotgun (WGS) entry which is preliminary data.</text>
</comment>
<organism evidence="2 3">
    <name type="scientific">Hallella mizrahii</name>
    <dbReference type="NCBI Taxonomy" id="2606637"/>
    <lineage>
        <taxon>Bacteria</taxon>
        <taxon>Pseudomonadati</taxon>
        <taxon>Bacteroidota</taxon>
        <taxon>Bacteroidia</taxon>
        <taxon>Bacteroidales</taxon>
        <taxon>Prevotellaceae</taxon>
        <taxon>Hallella</taxon>
    </lineage>
</organism>
<protein>
    <submittedName>
        <fullName evidence="2">Uncharacterized protein</fullName>
    </submittedName>
</protein>
<evidence type="ECO:0000256" key="1">
    <source>
        <dbReference type="SAM" id="Phobius"/>
    </source>
</evidence>
<dbReference type="AlphaFoldDB" id="A0A7K0KEF4"/>
<keyword evidence="1" id="KW-0472">Membrane</keyword>
<keyword evidence="3" id="KW-1185">Reference proteome</keyword>
<proteinExistence type="predicted"/>
<dbReference type="Proteomes" id="UP000438914">
    <property type="component" value="Unassembled WGS sequence"/>
</dbReference>
<keyword evidence="1" id="KW-0812">Transmembrane</keyword>
<keyword evidence="1" id="KW-1133">Transmembrane helix</keyword>